<reference evidence="2" key="1">
    <citation type="submission" date="2020-10" db="EMBL/GenBank/DDBJ databases">
        <authorList>
            <person name="Kikuchi T."/>
        </authorList>
    </citation>
    <scope>NUCLEOTIDE SEQUENCE</scope>
    <source>
        <strain evidence="2">NKZ352</strain>
    </source>
</reference>
<gene>
    <name evidence="2" type="ORF">CAUJ_LOCUS2457</name>
</gene>
<feature type="chain" id="PRO_5035857178" evidence="1">
    <location>
        <begin position="20"/>
        <end position="71"/>
    </location>
</feature>
<name>A0A8S1GUK1_9PELO</name>
<keyword evidence="3" id="KW-1185">Reference proteome</keyword>
<keyword evidence="1" id="KW-0732">Signal</keyword>
<feature type="signal peptide" evidence="1">
    <location>
        <begin position="1"/>
        <end position="19"/>
    </location>
</feature>
<evidence type="ECO:0000313" key="2">
    <source>
        <dbReference type="EMBL" id="CAD6186538.1"/>
    </source>
</evidence>
<dbReference type="EMBL" id="CAJGYM010000004">
    <property type="protein sequence ID" value="CAD6186538.1"/>
    <property type="molecule type" value="Genomic_DNA"/>
</dbReference>
<evidence type="ECO:0000256" key="1">
    <source>
        <dbReference type="SAM" id="SignalP"/>
    </source>
</evidence>
<accession>A0A8S1GUK1</accession>
<evidence type="ECO:0000313" key="3">
    <source>
        <dbReference type="Proteomes" id="UP000835052"/>
    </source>
</evidence>
<dbReference type="AlphaFoldDB" id="A0A8S1GUK1"/>
<proteinExistence type="predicted"/>
<organism evidence="2 3">
    <name type="scientific">Caenorhabditis auriculariae</name>
    <dbReference type="NCBI Taxonomy" id="2777116"/>
    <lineage>
        <taxon>Eukaryota</taxon>
        <taxon>Metazoa</taxon>
        <taxon>Ecdysozoa</taxon>
        <taxon>Nematoda</taxon>
        <taxon>Chromadorea</taxon>
        <taxon>Rhabditida</taxon>
        <taxon>Rhabditina</taxon>
        <taxon>Rhabditomorpha</taxon>
        <taxon>Rhabditoidea</taxon>
        <taxon>Rhabditidae</taxon>
        <taxon>Peloderinae</taxon>
        <taxon>Caenorhabditis</taxon>
    </lineage>
</organism>
<sequence length="71" mass="7780">MMAFLKAVSVFCLFSLVYGGDSSCYQTKREATGLEYAPFERCLKAGDTITVYGRPNPAFERATAQCSTVLP</sequence>
<dbReference type="Proteomes" id="UP000835052">
    <property type="component" value="Unassembled WGS sequence"/>
</dbReference>
<comment type="caution">
    <text evidence="2">The sequence shown here is derived from an EMBL/GenBank/DDBJ whole genome shotgun (WGS) entry which is preliminary data.</text>
</comment>
<protein>
    <submittedName>
        <fullName evidence="2">Uncharacterized protein</fullName>
    </submittedName>
</protein>